<comment type="caution">
    <text evidence="1">The sequence shown here is derived from an EMBL/GenBank/DDBJ whole genome shotgun (WGS) entry which is preliminary data.</text>
</comment>
<proteinExistence type="predicted"/>
<evidence type="ECO:0000313" key="2">
    <source>
        <dbReference type="Proteomes" id="UP000824890"/>
    </source>
</evidence>
<reference evidence="1 2" key="1">
    <citation type="submission" date="2021-05" db="EMBL/GenBank/DDBJ databases">
        <title>Genome Assembly of Synthetic Allotetraploid Brassica napus Reveals Homoeologous Exchanges between Subgenomes.</title>
        <authorList>
            <person name="Davis J.T."/>
        </authorList>
    </citation>
    <scope>NUCLEOTIDE SEQUENCE [LARGE SCALE GENOMIC DNA]</scope>
    <source>
        <strain evidence="2">cv. Da-Ae</strain>
        <tissue evidence="1">Seedling</tissue>
    </source>
</reference>
<organism evidence="1 2">
    <name type="scientific">Brassica napus</name>
    <name type="common">Rape</name>
    <dbReference type="NCBI Taxonomy" id="3708"/>
    <lineage>
        <taxon>Eukaryota</taxon>
        <taxon>Viridiplantae</taxon>
        <taxon>Streptophyta</taxon>
        <taxon>Embryophyta</taxon>
        <taxon>Tracheophyta</taxon>
        <taxon>Spermatophyta</taxon>
        <taxon>Magnoliopsida</taxon>
        <taxon>eudicotyledons</taxon>
        <taxon>Gunneridae</taxon>
        <taxon>Pentapetalae</taxon>
        <taxon>rosids</taxon>
        <taxon>malvids</taxon>
        <taxon>Brassicales</taxon>
        <taxon>Brassicaceae</taxon>
        <taxon>Brassiceae</taxon>
        <taxon>Brassica</taxon>
    </lineage>
</organism>
<keyword evidence="2" id="KW-1185">Reference proteome</keyword>
<accession>A0ABQ8E469</accession>
<name>A0ABQ8E469_BRANA</name>
<dbReference type="Proteomes" id="UP000824890">
    <property type="component" value="Unassembled WGS sequence"/>
</dbReference>
<protein>
    <submittedName>
        <fullName evidence="1">Uncharacterized protein</fullName>
    </submittedName>
</protein>
<gene>
    <name evidence="1" type="ORF">HID58_013537</name>
</gene>
<dbReference type="EMBL" id="JAGKQM010000003">
    <property type="protein sequence ID" value="KAH0936420.1"/>
    <property type="molecule type" value="Genomic_DNA"/>
</dbReference>
<evidence type="ECO:0000313" key="1">
    <source>
        <dbReference type="EMBL" id="KAH0936420.1"/>
    </source>
</evidence>
<sequence length="99" mass="11026">MKIDAKGMKGMEVITAKLVMKPKQASPFSIQSNRSKINGLRNFESSFILHHKIISDHKVHNFLEVEVMSGRSASSSFHFAKGVLHSSGSFWLFPSSMST</sequence>